<evidence type="ECO:0000259" key="4">
    <source>
        <dbReference type="Pfam" id="PF24850"/>
    </source>
</evidence>
<protein>
    <recommendedName>
        <fullName evidence="2">Putative cysteine ligase BshC</fullName>
        <ecNumber evidence="2">6.-.-.-</ecNumber>
    </recommendedName>
</protein>
<dbReference type="PIRSF" id="PIRSF012535">
    <property type="entry name" value="UCP012535"/>
    <property type="match status" value="1"/>
</dbReference>
<sequence>MKVKYIDYDETRCFSSTVIRYLNQEESIKPFVNQFPDLESFKKIIAERKFEGNRAELFEVLNQQYQNISHQPEILKSNISALQAEQTFTITTGHQLNIFTGPLYFIFKIVTAINLAKQLKKEFPEQNFVPVYWMATEDHDFEEINHTYVGGKKISWKLDALGATGRLNTKTITQALNEYKGVLGISQNAEKLASIVSKAYADFNTLANATRFLVNELFGEYGLVIIDADDAKLKNQFAGIIEKDIIQQNSFKNITSKSNELTAIDIHAQVNPREINFFYLTDDLRERIVFEGEKYQILNTEISFSEQELKEEIKLQPERFSPNVVMRPLYQEVILPNLAYVGGGGELAYWLQLKSNFDFYNIDFPLLILRNSAMLADEKVANKLQKLKLTFNDIFEGTESLKKAYVKLNSTHELSLQNEWEQLSEIFTQLKDRASKIDPTLKSSTEAVEIRLKKAIDSLEKKLMRAEKRNFSEAISDIDKVKQQLFPGGGLQERKENFALFYVKYGDNFIAELIKNFDPLAFQFTILY</sequence>
<feature type="domain" description="Bacillithiol biosynthesis BshC C-terminal coiled-coil" evidence="4">
    <location>
        <begin position="373"/>
        <end position="528"/>
    </location>
</feature>
<name>A0A4U1BW37_9SPHI</name>
<keyword evidence="6" id="KW-1185">Reference proteome</keyword>
<dbReference type="OrthoDB" id="9765151at2"/>
<dbReference type="EMBL" id="SWBP01000004">
    <property type="protein sequence ID" value="TKB97069.1"/>
    <property type="molecule type" value="Genomic_DNA"/>
</dbReference>
<gene>
    <name evidence="2 5" type="primary">bshC</name>
    <name evidence="5" type="ORF">FA046_11510</name>
</gene>
<evidence type="ECO:0000256" key="2">
    <source>
        <dbReference type="HAMAP-Rule" id="MF_01867"/>
    </source>
</evidence>
<dbReference type="HAMAP" id="MF_01867">
    <property type="entry name" value="BshC"/>
    <property type="match status" value="1"/>
</dbReference>
<evidence type="ECO:0000256" key="1">
    <source>
        <dbReference type="ARBA" id="ARBA00022598"/>
    </source>
</evidence>
<accession>A0A4U1BW37</accession>
<evidence type="ECO:0000259" key="3">
    <source>
        <dbReference type="Pfam" id="PF10079"/>
    </source>
</evidence>
<comment type="caution">
    <text evidence="5">The sequence shown here is derived from an EMBL/GenBank/DDBJ whole genome shotgun (WGS) entry which is preliminary data.</text>
</comment>
<evidence type="ECO:0000313" key="5">
    <source>
        <dbReference type="EMBL" id="TKB97069.1"/>
    </source>
</evidence>
<organism evidence="5 6">
    <name type="scientific">Pedobacter cryophilus</name>
    <dbReference type="NCBI Taxonomy" id="2571271"/>
    <lineage>
        <taxon>Bacteria</taxon>
        <taxon>Pseudomonadati</taxon>
        <taxon>Bacteroidota</taxon>
        <taxon>Sphingobacteriia</taxon>
        <taxon>Sphingobacteriales</taxon>
        <taxon>Sphingobacteriaceae</taxon>
        <taxon>Pedobacter</taxon>
    </lineage>
</organism>
<dbReference type="AlphaFoldDB" id="A0A4U1BW37"/>
<reference evidence="5 6" key="1">
    <citation type="submission" date="2019-04" db="EMBL/GenBank/DDBJ databases">
        <title>Pedobacter sp. AR-3-17 sp. nov., isolated from Arctic soil.</title>
        <authorList>
            <person name="Dahal R.H."/>
            <person name="Kim D.-U."/>
        </authorList>
    </citation>
    <scope>NUCLEOTIDE SEQUENCE [LARGE SCALE GENOMIC DNA]</scope>
    <source>
        <strain evidence="5 6">AR-3-17</strain>
    </source>
</reference>
<dbReference type="NCBIfam" id="TIGR03998">
    <property type="entry name" value="thiol_BshC"/>
    <property type="match status" value="1"/>
</dbReference>
<dbReference type="InterPro" id="IPR011199">
    <property type="entry name" value="Bacillithiol_biosynth_BshC"/>
</dbReference>
<dbReference type="EC" id="6.-.-.-" evidence="2"/>
<dbReference type="Pfam" id="PF10079">
    <property type="entry name" value="Rossmann-like_BshC"/>
    <property type="match status" value="1"/>
</dbReference>
<comment type="similarity">
    <text evidence="2">Belongs to the BshC family.</text>
</comment>
<proteinExistence type="inferred from homology"/>
<dbReference type="InterPro" id="IPR055399">
    <property type="entry name" value="CC_BshC"/>
</dbReference>
<dbReference type="Proteomes" id="UP000308181">
    <property type="component" value="Unassembled WGS sequence"/>
</dbReference>
<dbReference type="InterPro" id="IPR055398">
    <property type="entry name" value="Rossmann-like_BshC"/>
</dbReference>
<feature type="domain" description="Bacillithiol biosynthesis BshC N-terminal Rossmann-like" evidence="3">
    <location>
        <begin position="1"/>
        <end position="371"/>
    </location>
</feature>
<dbReference type="GO" id="GO:0016874">
    <property type="term" value="F:ligase activity"/>
    <property type="evidence" value="ECO:0007669"/>
    <property type="project" value="UniProtKB-UniRule"/>
</dbReference>
<evidence type="ECO:0000313" key="6">
    <source>
        <dbReference type="Proteomes" id="UP000308181"/>
    </source>
</evidence>
<keyword evidence="1 2" id="KW-0436">Ligase</keyword>
<dbReference type="Pfam" id="PF24850">
    <property type="entry name" value="CC_BshC"/>
    <property type="match status" value="1"/>
</dbReference>